<keyword evidence="3" id="KW-0862">Zinc</keyword>
<evidence type="ECO:0000256" key="6">
    <source>
        <dbReference type="ARBA" id="ARBA00023163"/>
    </source>
</evidence>
<keyword evidence="4" id="KW-0805">Transcription regulation</keyword>
<dbReference type="InterPro" id="IPR001628">
    <property type="entry name" value="Znf_hrmn_rcpt"/>
</dbReference>
<feature type="domain" description="Nuclear receptor" evidence="7">
    <location>
        <begin position="3"/>
        <end position="26"/>
    </location>
</feature>
<keyword evidence="5" id="KW-0238">DNA-binding</keyword>
<accession>A0A7R9LV39</accession>
<evidence type="ECO:0000256" key="4">
    <source>
        <dbReference type="ARBA" id="ARBA00023015"/>
    </source>
</evidence>
<name>A0A7R9LV39_9ACAR</name>
<dbReference type="EMBL" id="OC917475">
    <property type="protein sequence ID" value="CAD7647190.1"/>
    <property type="molecule type" value="Genomic_DNA"/>
</dbReference>
<dbReference type="Pfam" id="PF00105">
    <property type="entry name" value="zf-C4"/>
    <property type="match status" value="1"/>
</dbReference>
<dbReference type="GO" id="GO:0003700">
    <property type="term" value="F:DNA-binding transcription factor activity"/>
    <property type="evidence" value="ECO:0007669"/>
    <property type="project" value="InterPro"/>
</dbReference>
<evidence type="ECO:0000256" key="2">
    <source>
        <dbReference type="ARBA" id="ARBA00022771"/>
    </source>
</evidence>
<evidence type="ECO:0000256" key="3">
    <source>
        <dbReference type="ARBA" id="ARBA00022833"/>
    </source>
</evidence>
<reference evidence="8" key="1">
    <citation type="submission" date="2020-11" db="EMBL/GenBank/DDBJ databases">
        <authorList>
            <person name="Tran Van P."/>
        </authorList>
    </citation>
    <scope>NUCLEOTIDE SEQUENCE</scope>
</reference>
<dbReference type="GO" id="GO:0008270">
    <property type="term" value="F:zinc ion binding"/>
    <property type="evidence" value="ECO:0007669"/>
    <property type="project" value="UniProtKB-KW"/>
</dbReference>
<evidence type="ECO:0000313" key="9">
    <source>
        <dbReference type="Proteomes" id="UP000728032"/>
    </source>
</evidence>
<keyword evidence="2" id="KW-0863">Zinc-finger</keyword>
<organism evidence="8">
    <name type="scientific">Oppiella nova</name>
    <dbReference type="NCBI Taxonomy" id="334625"/>
    <lineage>
        <taxon>Eukaryota</taxon>
        <taxon>Metazoa</taxon>
        <taxon>Ecdysozoa</taxon>
        <taxon>Arthropoda</taxon>
        <taxon>Chelicerata</taxon>
        <taxon>Arachnida</taxon>
        <taxon>Acari</taxon>
        <taxon>Acariformes</taxon>
        <taxon>Sarcoptiformes</taxon>
        <taxon>Oribatida</taxon>
        <taxon>Brachypylina</taxon>
        <taxon>Oppioidea</taxon>
        <taxon>Oppiidae</taxon>
        <taxon>Oppiella</taxon>
    </lineage>
</organism>
<dbReference type="EMBL" id="CAJPVJ010002650">
    <property type="protein sequence ID" value="CAG2166609.1"/>
    <property type="molecule type" value="Genomic_DNA"/>
</dbReference>
<dbReference type="Proteomes" id="UP000728032">
    <property type="component" value="Unassembled WGS sequence"/>
</dbReference>
<dbReference type="AlphaFoldDB" id="A0A7R9LV39"/>
<gene>
    <name evidence="8" type="ORF">ONB1V03_LOCUS6124</name>
</gene>
<evidence type="ECO:0000256" key="1">
    <source>
        <dbReference type="ARBA" id="ARBA00022723"/>
    </source>
</evidence>
<keyword evidence="6" id="KW-0804">Transcription</keyword>
<dbReference type="SUPFAM" id="SSF57716">
    <property type="entry name" value="Glucocorticoid receptor-like (DNA-binding domain)"/>
    <property type="match status" value="1"/>
</dbReference>
<protein>
    <recommendedName>
        <fullName evidence="7">Nuclear receptor domain-containing protein</fullName>
    </recommendedName>
</protein>
<evidence type="ECO:0000259" key="7">
    <source>
        <dbReference type="Pfam" id="PF00105"/>
    </source>
</evidence>
<evidence type="ECO:0000313" key="8">
    <source>
        <dbReference type="EMBL" id="CAD7647190.1"/>
    </source>
</evidence>
<proteinExistence type="predicted"/>
<dbReference type="GO" id="GO:0043565">
    <property type="term" value="F:sequence-specific DNA binding"/>
    <property type="evidence" value="ECO:0007669"/>
    <property type="project" value="InterPro"/>
</dbReference>
<sequence>MRGYNYECITCCSCKVFFHRNHDNKALDHPVYYEKGNELKFINQGDTVLTMTREQVAATLS</sequence>
<keyword evidence="9" id="KW-1185">Reference proteome</keyword>
<evidence type="ECO:0000256" key="5">
    <source>
        <dbReference type="ARBA" id="ARBA00023125"/>
    </source>
</evidence>
<keyword evidence="1" id="KW-0479">Metal-binding</keyword>